<gene>
    <name evidence="1" type="ORF">MRB53_006624</name>
</gene>
<protein>
    <submittedName>
        <fullName evidence="1">Uncharacterized protein</fullName>
    </submittedName>
</protein>
<evidence type="ECO:0000313" key="1">
    <source>
        <dbReference type="EMBL" id="KAJ8644876.1"/>
    </source>
</evidence>
<sequence>MGCSLVSHFSSGRSHICKLEGKERKKSFSLISDHPSTLPPLSTASDPTLLHPPPPSKGKCCVNVQPMSNIHPAKRNCLYVDEELDFSSEVC</sequence>
<keyword evidence="2" id="KW-1185">Reference proteome</keyword>
<accession>A0ACC2MGH0</accession>
<dbReference type="EMBL" id="CM056810">
    <property type="protein sequence ID" value="KAJ8644876.1"/>
    <property type="molecule type" value="Genomic_DNA"/>
</dbReference>
<comment type="caution">
    <text evidence="1">The sequence shown here is derived from an EMBL/GenBank/DDBJ whole genome shotgun (WGS) entry which is preliminary data.</text>
</comment>
<reference evidence="1 2" key="1">
    <citation type="journal article" date="2022" name="Hortic Res">
        <title>A haplotype resolved chromosomal level avocado genome allows analysis of novel avocado genes.</title>
        <authorList>
            <person name="Nath O."/>
            <person name="Fletcher S.J."/>
            <person name="Hayward A."/>
            <person name="Shaw L.M."/>
            <person name="Masouleh A.K."/>
            <person name="Furtado A."/>
            <person name="Henry R.J."/>
            <person name="Mitter N."/>
        </authorList>
    </citation>
    <scope>NUCLEOTIDE SEQUENCE [LARGE SCALE GENOMIC DNA]</scope>
    <source>
        <strain evidence="2">cv. Hass</strain>
    </source>
</reference>
<name>A0ACC2MGH0_PERAE</name>
<evidence type="ECO:0000313" key="2">
    <source>
        <dbReference type="Proteomes" id="UP001234297"/>
    </source>
</evidence>
<organism evidence="1 2">
    <name type="scientific">Persea americana</name>
    <name type="common">Avocado</name>
    <dbReference type="NCBI Taxonomy" id="3435"/>
    <lineage>
        <taxon>Eukaryota</taxon>
        <taxon>Viridiplantae</taxon>
        <taxon>Streptophyta</taxon>
        <taxon>Embryophyta</taxon>
        <taxon>Tracheophyta</taxon>
        <taxon>Spermatophyta</taxon>
        <taxon>Magnoliopsida</taxon>
        <taxon>Magnoliidae</taxon>
        <taxon>Laurales</taxon>
        <taxon>Lauraceae</taxon>
        <taxon>Persea</taxon>
    </lineage>
</organism>
<dbReference type="Proteomes" id="UP001234297">
    <property type="component" value="Chromosome 2"/>
</dbReference>
<proteinExistence type="predicted"/>